<comment type="caution">
    <text evidence="3">The sequence shown here is derived from an EMBL/GenBank/DDBJ whole genome shotgun (WGS) entry which is preliminary data.</text>
</comment>
<name>A0A438DKU7_VITVI</name>
<keyword evidence="3" id="KW-0808">Transferase</keyword>
<dbReference type="GO" id="GO:0032259">
    <property type="term" value="P:methylation"/>
    <property type="evidence" value="ECO:0007669"/>
    <property type="project" value="UniProtKB-KW"/>
</dbReference>
<evidence type="ECO:0000313" key="3">
    <source>
        <dbReference type="EMBL" id="RVW36048.1"/>
    </source>
</evidence>
<dbReference type="Gene3D" id="2.30.30.140">
    <property type="match status" value="1"/>
</dbReference>
<feature type="compositionally biased region" description="Basic and acidic residues" evidence="1">
    <location>
        <begin position="226"/>
        <end position="238"/>
    </location>
</feature>
<dbReference type="InterPro" id="IPR003888">
    <property type="entry name" value="FYrich_N"/>
</dbReference>
<dbReference type="PROSITE" id="PS51542">
    <property type="entry name" value="FYRN"/>
    <property type="match status" value="1"/>
</dbReference>
<dbReference type="InterPro" id="IPR000313">
    <property type="entry name" value="PWWP_dom"/>
</dbReference>
<dbReference type="AlphaFoldDB" id="A0A438DKU7"/>
<dbReference type="GO" id="GO:0005634">
    <property type="term" value="C:nucleus"/>
    <property type="evidence" value="ECO:0007669"/>
    <property type="project" value="InterPro"/>
</dbReference>
<sequence>MWFPLKAPPPQRKSLWICRICSYIKKWLECLWDEAVHALEIHPGMDKDDKRMSLFISAIGLAWNFCGQNLQKALEISAVCLFDCRGKGRIVGFLRAWSVAFEDSVMPFVLLWGSCPLVHFCHAMWPAIVVDESIIHNRKGLNKISKEKSLPVQFFGSHDFARVKTKQVTPFLKGLLSSFHLKCTKPHFHQSLVESKAYLSEQKLSKRMLRMQKLTEDDDCESMSGEDEKRTDSGDDCIGDERVKRKLDDLIKFPFEIGDLQVIRLGKIVKDSDRFQVEGFICPEGYTAMRKFTSITGGPSSFEDSP</sequence>
<keyword evidence="3" id="KW-0489">Methyltransferase</keyword>
<gene>
    <name evidence="3" type="primary">ATX1_2</name>
    <name evidence="3" type="ORF">CK203_112720</name>
</gene>
<feature type="region of interest" description="Disordered" evidence="1">
    <location>
        <begin position="215"/>
        <end position="238"/>
    </location>
</feature>
<accession>A0A438DKU7</accession>
<dbReference type="Pfam" id="PF00855">
    <property type="entry name" value="PWWP"/>
    <property type="match status" value="1"/>
</dbReference>
<evidence type="ECO:0000259" key="2">
    <source>
        <dbReference type="PROSITE" id="PS50812"/>
    </source>
</evidence>
<protein>
    <submittedName>
        <fullName evidence="3">Histone-lysine N-methyltransferase ATX1</fullName>
    </submittedName>
</protein>
<dbReference type="EMBL" id="QGNW01001586">
    <property type="protein sequence ID" value="RVW36048.1"/>
    <property type="molecule type" value="Genomic_DNA"/>
</dbReference>
<dbReference type="Gene3D" id="3.30.160.360">
    <property type="match status" value="1"/>
</dbReference>
<feature type="compositionally biased region" description="Acidic residues" evidence="1">
    <location>
        <begin position="216"/>
        <end position="225"/>
    </location>
</feature>
<dbReference type="SUPFAM" id="SSF63748">
    <property type="entry name" value="Tudor/PWWP/MBT"/>
    <property type="match status" value="1"/>
</dbReference>
<dbReference type="PROSITE" id="PS50812">
    <property type="entry name" value="PWWP"/>
    <property type="match status" value="1"/>
</dbReference>
<evidence type="ECO:0000313" key="4">
    <source>
        <dbReference type="Proteomes" id="UP000288805"/>
    </source>
</evidence>
<dbReference type="Proteomes" id="UP000288805">
    <property type="component" value="Unassembled WGS sequence"/>
</dbReference>
<dbReference type="OrthoDB" id="308383at2759"/>
<proteinExistence type="predicted"/>
<reference evidence="3 4" key="1">
    <citation type="journal article" date="2018" name="PLoS Genet.">
        <title>Population sequencing reveals clonal diversity and ancestral inbreeding in the grapevine cultivar Chardonnay.</title>
        <authorList>
            <person name="Roach M.J."/>
            <person name="Johnson D.L."/>
            <person name="Bohlmann J."/>
            <person name="van Vuuren H.J."/>
            <person name="Jones S.J."/>
            <person name="Pretorius I.S."/>
            <person name="Schmidt S.A."/>
            <person name="Borneman A.R."/>
        </authorList>
    </citation>
    <scope>NUCLEOTIDE SEQUENCE [LARGE SCALE GENOMIC DNA]</scope>
    <source>
        <strain evidence="4">cv. Chardonnay</strain>
        <tissue evidence="3">Leaf</tissue>
    </source>
</reference>
<organism evidence="3 4">
    <name type="scientific">Vitis vinifera</name>
    <name type="common">Grape</name>
    <dbReference type="NCBI Taxonomy" id="29760"/>
    <lineage>
        <taxon>Eukaryota</taxon>
        <taxon>Viridiplantae</taxon>
        <taxon>Streptophyta</taxon>
        <taxon>Embryophyta</taxon>
        <taxon>Tracheophyta</taxon>
        <taxon>Spermatophyta</taxon>
        <taxon>Magnoliopsida</taxon>
        <taxon>eudicotyledons</taxon>
        <taxon>Gunneridae</taxon>
        <taxon>Pentapetalae</taxon>
        <taxon>rosids</taxon>
        <taxon>Vitales</taxon>
        <taxon>Vitaceae</taxon>
        <taxon>Viteae</taxon>
        <taxon>Vitis</taxon>
    </lineage>
</organism>
<evidence type="ECO:0000256" key="1">
    <source>
        <dbReference type="SAM" id="MobiDB-lite"/>
    </source>
</evidence>
<dbReference type="Pfam" id="PF05964">
    <property type="entry name" value="FYRN"/>
    <property type="match status" value="1"/>
</dbReference>
<dbReference type="GO" id="GO:0008168">
    <property type="term" value="F:methyltransferase activity"/>
    <property type="evidence" value="ECO:0007669"/>
    <property type="project" value="UniProtKB-KW"/>
</dbReference>
<feature type="domain" description="PWWP" evidence="2">
    <location>
        <begin position="125"/>
        <end position="174"/>
    </location>
</feature>